<reference evidence="2 3" key="1">
    <citation type="submission" date="2015-10" db="EMBL/GenBank/DDBJ databases">
        <title>Genome analyses suggest a sexual origin of heterokaryosis in a supposedly ancient asexual fungus.</title>
        <authorList>
            <person name="Ropars J."/>
            <person name="Sedzielewska K."/>
            <person name="Noel J."/>
            <person name="Charron P."/>
            <person name="Farinelli L."/>
            <person name="Marton T."/>
            <person name="Kruger M."/>
            <person name="Pelin A."/>
            <person name="Brachmann A."/>
            <person name="Corradi N."/>
        </authorList>
    </citation>
    <scope>NUCLEOTIDE SEQUENCE [LARGE SCALE GENOMIC DNA]</scope>
    <source>
        <strain evidence="2 3">A4</strain>
    </source>
</reference>
<dbReference type="Proteomes" id="UP000234323">
    <property type="component" value="Unassembled WGS sequence"/>
</dbReference>
<evidence type="ECO:0000313" key="2">
    <source>
        <dbReference type="EMBL" id="PKY50013.1"/>
    </source>
</evidence>
<evidence type="ECO:0000313" key="3">
    <source>
        <dbReference type="Proteomes" id="UP000234323"/>
    </source>
</evidence>
<protein>
    <submittedName>
        <fullName evidence="2">Uncharacterized protein</fullName>
    </submittedName>
</protein>
<comment type="caution">
    <text evidence="2">The sequence shown here is derived from an EMBL/GenBank/DDBJ whole genome shotgun (WGS) entry which is preliminary data.</text>
</comment>
<proteinExistence type="predicted"/>
<dbReference type="EMBL" id="LLXI01000812">
    <property type="protein sequence ID" value="PKY50013.1"/>
    <property type="molecule type" value="Genomic_DNA"/>
</dbReference>
<name>A0A2I1GTP0_9GLOM</name>
<accession>A0A2I1GTP0</accession>
<sequence length="252" mass="28533">MVITFGVSYSGGNILLLDISNVNKYIWTDEFDLTSSTPTLVPITSLTTLPPQKLASQDIGFVIIGILIGGFSLSRNRNEANINQPDGNNYNPGQEIVQPEINKNINENKKNESNYNNNSPTNNDQSERNNYHPGAPPPVNNNKNIDENVNESNYQTNNNKAGRNDYYPGQEIVIDKTPIATNDEIQELKLEIQNLKQIIMQNKNQSARLHIENIETGKFYFNYTLIGQLIMFDRLFWSGYTNLMIKVQFLVG</sequence>
<evidence type="ECO:0000256" key="1">
    <source>
        <dbReference type="SAM" id="MobiDB-lite"/>
    </source>
</evidence>
<organism evidence="2 3">
    <name type="scientific">Rhizophagus irregularis</name>
    <dbReference type="NCBI Taxonomy" id="588596"/>
    <lineage>
        <taxon>Eukaryota</taxon>
        <taxon>Fungi</taxon>
        <taxon>Fungi incertae sedis</taxon>
        <taxon>Mucoromycota</taxon>
        <taxon>Glomeromycotina</taxon>
        <taxon>Glomeromycetes</taxon>
        <taxon>Glomerales</taxon>
        <taxon>Glomeraceae</taxon>
        <taxon>Rhizophagus</taxon>
    </lineage>
</organism>
<dbReference type="AlphaFoldDB" id="A0A2I1GTP0"/>
<keyword evidence="3" id="KW-1185">Reference proteome</keyword>
<gene>
    <name evidence="2" type="ORF">RhiirA4_423405</name>
</gene>
<feature type="compositionally biased region" description="Low complexity" evidence="1">
    <location>
        <begin position="113"/>
        <end position="123"/>
    </location>
</feature>
<feature type="region of interest" description="Disordered" evidence="1">
    <location>
        <begin position="107"/>
        <end position="166"/>
    </location>
</feature>